<dbReference type="Proteomes" id="UP001497516">
    <property type="component" value="Chromosome 4"/>
</dbReference>
<dbReference type="AlphaFoldDB" id="A0AAV2E848"/>
<evidence type="ECO:0000313" key="2">
    <source>
        <dbReference type="Proteomes" id="UP001497516"/>
    </source>
</evidence>
<sequence>MKYNKKETPHKVWLLEMWNQLEFDSRFHMKARVGDTAKPYALIVDRLSKFTTQDHSPIVLVVVILSILDGNSPPPFFYT</sequence>
<evidence type="ECO:0000313" key="1">
    <source>
        <dbReference type="EMBL" id="CAL1381833.1"/>
    </source>
</evidence>
<accession>A0AAV2E848</accession>
<gene>
    <name evidence="1" type="ORF">LTRI10_LOCUS23188</name>
</gene>
<protein>
    <submittedName>
        <fullName evidence="1">Uncharacterized protein</fullName>
    </submittedName>
</protein>
<keyword evidence="2" id="KW-1185">Reference proteome</keyword>
<organism evidence="1 2">
    <name type="scientific">Linum trigynum</name>
    <dbReference type="NCBI Taxonomy" id="586398"/>
    <lineage>
        <taxon>Eukaryota</taxon>
        <taxon>Viridiplantae</taxon>
        <taxon>Streptophyta</taxon>
        <taxon>Embryophyta</taxon>
        <taxon>Tracheophyta</taxon>
        <taxon>Spermatophyta</taxon>
        <taxon>Magnoliopsida</taxon>
        <taxon>eudicotyledons</taxon>
        <taxon>Gunneridae</taxon>
        <taxon>Pentapetalae</taxon>
        <taxon>rosids</taxon>
        <taxon>fabids</taxon>
        <taxon>Malpighiales</taxon>
        <taxon>Linaceae</taxon>
        <taxon>Linum</taxon>
    </lineage>
</organism>
<reference evidence="1 2" key="1">
    <citation type="submission" date="2024-04" db="EMBL/GenBank/DDBJ databases">
        <authorList>
            <person name="Fracassetti M."/>
        </authorList>
    </citation>
    <scope>NUCLEOTIDE SEQUENCE [LARGE SCALE GENOMIC DNA]</scope>
</reference>
<dbReference type="EMBL" id="OZ034817">
    <property type="protein sequence ID" value="CAL1381833.1"/>
    <property type="molecule type" value="Genomic_DNA"/>
</dbReference>
<proteinExistence type="predicted"/>
<name>A0AAV2E848_9ROSI</name>